<dbReference type="AlphaFoldDB" id="A0A6G1GQU9"/>
<evidence type="ECO:0000313" key="2">
    <source>
        <dbReference type="Proteomes" id="UP000800041"/>
    </source>
</evidence>
<reference evidence="1" key="1">
    <citation type="journal article" date="2020" name="Stud. Mycol.">
        <title>101 Dothideomycetes genomes: a test case for predicting lifestyles and emergence of pathogens.</title>
        <authorList>
            <person name="Haridas S."/>
            <person name="Albert R."/>
            <person name="Binder M."/>
            <person name="Bloem J."/>
            <person name="Labutti K."/>
            <person name="Salamov A."/>
            <person name="Andreopoulos B."/>
            <person name="Baker S."/>
            <person name="Barry K."/>
            <person name="Bills G."/>
            <person name="Bluhm B."/>
            <person name="Cannon C."/>
            <person name="Castanera R."/>
            <person name="Culley D."/>
            <person name="Daum C."/>
            <person name="Ezra D."/>
            <person name="Gonzalez J."/>
            <person name="Henrissat B."/>
            <person name="Kuo A."/>
            <person name="Liang C."/>
            <person name="Lipzen A."/>
            <person name="Lutzoni F."/>
            <person name="Magnuson J."/>
            <person name="Mondo S."/>
            <person name="Nolan M."/>
            <person name="Ohm R."/>
            <person name="Pangilinan J."/>
            <person name="Park H.-J."/>
            <person name="Ramirez L."/>
            <person name="Alfaro M."/>
            <person name="Sun H."/>
            <person name="Tritt A."/>
            <person name="Yoshinaga Y."/>
            <person name="Zwiers L.-H."/>
            <person name="Turgeon B."/>
            <person name="Goodwin S."/>
            <person name="Spatafora J."/>
            <person name="Crous P."/>
            <person name="Grigoriev I."/>
        </authorList>
    </citation>
    <scope>NUCLEOTIDE SEQUENCE</scope>
    <source>
        <strain evidence="1">CBS 113979</strain>
    </source>
</reference>
<proteinExistence type="predicted"/>
<dbReference type="OrthoDB" id="4156714at2759"/>
<name>A0A6G1GQU9_9PEZI</name>
<evidence type="ECO:0000313" key="1">
    <source>
        <dbReference type="EMBL" id="KAF1983180.1"/>
    </source>
</evidence>
<feature type="non-terminal residue" evidence="1">
    <location>
        <position position="229"/>
    </location>
</feature>
<organism evidence="1 2">
    <name type="scientific">Aulographum hederae CBS 113979</name>
    <dbReference type="NCBI Taxonomy" id="1176131"/>
    <lineage>
        <taxon>Eukaryota</taxon>
        <taxon>Fungi</taxon>
        <taxon>Dikarya</taxon>
        <taxon>Ascomycota</taxon>
        <taxon>Pezizomycotina</taxon>
        <taxon>Dothideomycetes</taxon>
        <taxon>Pleosporomycetidae</taxon>
        <taxon>Aulographales</taxon>
        <taxon>Aulographaceae</taxon>
    </lineage>
</organism>
<gene>
    <name evidence="1" type="ORF">K402DRAFT_396887</name>
</gene>
<protein>
    <submittedName>
        <fullName evidence="1">Uncharacterized protein</fullName>
    </submittedName>
</protein>
<keyword evidence="2" id="KW-1185">Reference proteome</keyword>
<dbReference type="EMBL" id="ML977177">
    <property type="protein sequence ID" value="KAF1983180.1"/>
    <property type="molecule type" value="Genomic_DNA"/>
</dbReference>
<accession>A0A6G1GQU9</accession>
<dbReference type="Proteomes" id="UP000800041">
    <property type="component" value="Unassembled WGS sequence"/>
</dbReference>
<sequence>MFGNPLFFIDERTRLAVDPNMVQKEGVMIGPNISEGLHEVLDEVTQYNKKQAQSWRSELFRLLDPPLPDETSGMAIEEATKRTKDLTYKAIARASASLVPIFVELSESLLEQRTSVTMFSQLEILLTDVALTAYKLSTRKTQLEIHYLHSIKNHRYEAQIDVFEPNALHREELDDNEKILDGRRILFVSHPLLIACGNTDGSDYNLRRVWKKATVWMGPSKKDEDMIDL</sequence>